<evidence type="ECO:0000313" key="2">
    <source>
        <dbReference type="Proteomes" id="UP001501682"/>
    </source>
</evidence>
<accession>A0ABP8CX08</accession>
<name>A0ABP8CX08_9FLAO</name>
<gene>
    <name evidence="1" type="ORF">GCM10022292_21200</name>
</gene>
<evidence type="ECO:0008006" key="3">
    <source>
        <dbReference type="Google" id="ProtNLM"/>
    </source>
</evidence>
<organism evidence="1 2">
    <name type="scientific">Winogradskyella damuponensis</name>
    <dbReference type="NCBI Taxonomy" id="943939"/>
    <lineage>
        <taxon>Bacteria</taxon>
        <taxon>Pseudomonadati</taxon>
        <taxon>Bacteroidota</taxon>
        <taxon>Flavobacteriia</taxon>
        <taxon>Flavobacteriales</taxon>
        <taxon>Flavobacteriaceae</taxon>
        <taxon>Winogradskyella</taxon>
    </lineage>
</organism>
<protein>
    <recommendedName>
        <fullName evidence="3">Outer membrane protein beta-barrel domain-containing protein</fullName>
    </recommendedName>
</protein>
<keyword evidence="2" id="KW-1185">Reference proteome</keyword>
<dbReference type="InterPro" id="IPR011250">
    <property type="entry name" value="OMP/PagP_B-barrel"/>
</dbReference>
<proteinExistence type="predicted"/>
<comment type="caution">
    <text evidence="1">The sequence shown here is derived from an EMBL/GenBank/DDBJ whole genome shotgun (WGS) entry which is preliminary data.</text>
</comment>
<sequence>MLKIVYMKNLIKTFFIFIVIISTSNVQAQAGFGVKGGLNFTFFKVEEGSFGETPDVELGYYIGCFVDFEIENDFLLQPELLYINLGDFDFLNAPIYLKYKIKDHFDILVGPSLNYFFDFSNAKLKVRADLGFAYTFTSRLDLHMKYTIGFEEISPNGVFLGLACKL</sequence>
<dbReference type="EMBL" id="BAABCB010000018">
    <property type="protein sequence ID" value="GAA4244065.1"/>
    <property type="molecule type" value="Genomic_DNA"/>
</dbReference>
<dbReference type="Proteomes" id="UP001501682">
    <property type="component" value="Unassembled WGS sequence"/>
</dbReference>
<evidence type="ECO:0000313" key="1">
    <source>
        <dbReference type="EMBL" id="GAA4244065.1"/>
    </source>
</evidence>
<reference evidence="2" key="1">
    <citation type="journal article" date="2019" name="Int. J. Syst. Evol. Microbiol.">
        <title>The Global Catalogue of Microorganisms (GCM) 10K type strain sequencing project: providing services to taxonomists for standard genome sequencing and annotation.</title>
        <authorList>
            <consortium name="The Broad Institute Genomics Platform"/>
            <consortium name="The Broad Institute Genome Sequencing Center for Infectious Disease"/>
            <person name="Wu L."/>
            <person name="Ma J."/>
        </authorList>
    </citation>
    <scope>NUCLEOTIDE SEQUENCE [LARGE SCALE GENOMIC DNA]</scope>
    <source>
        <strain evidence="2">JCM 17633</strain>
    </source>
</reference>
<dbReference type="SUPFAM" id="SSF56925">
    <property type="entry name" value="OMPA-like"/>
    <property type="match status" value="1"/>
</dbReference>